<sequence>MKVAGVGGERMDHSAFSACERTAIQNLSSLDPLSLCALLADFGRALPTSVVRCRLGRCLLCSSSPYLVVPAPFLPQWTGPQDKMLALAGVPVTILVPAGINSPVYLCVTVSWIWPIAPISRRNSTLSPLKIEHVDAKGLARLGGTRCPSAPLESKSPAHTSLSSAQPALQAQKQTA</sequence>
<reference evidence="2 3" key="1">
    <citation type="journal article" date="2024" name="Science">
        <title>Giant polyketide synthase enzymes in the biosynthesis of giant marine polyether toxins.</title>
        <authorList>
            <person name="Fallon T.R."/>
            <person name="Shende V.V."/>
            <person name="Wierzbicki I.H."/>
            <person name="Pendleton A.L."/>
            <person name="Watervoot N.F."/>
            <person name="Auber R.P."/>
            <person name="Gonzalez D.J."/>
            <person name="Wisecaver J.H."/>
            <person name="Moore B.S."/>
        </authorList>
    </citation>
    <scope>NUCLEOTIDE SEQUENCE [LARGE SCALE GENOMIC DNA]</scope>
    <source>
        <strain evidence="2 3">12B1</strain>
    </source>
</reference>
<feature type="region of interest" description="Disordered" evidence="1">
    <location>
        <begin position="148"/>
        <end position="176"/>
    </location>
</feature>
<evidence type="ECO:0000313" key="3">
    <source>
        <dbReference type="Proteomes" id="UP001515480"/>
    </source>
</evidence>
<feature type="compositionally biased region" description="Polar residues" evidence="1">
    <location>
        <begin position="157"/>
        <end position="176"/>
    </location>
</feature>
<gene>
    <name evidence="2" type="ORF">AB1Y20_005026</name>
</gene>
<proteinExistence type="predicted"/>
<protein>
    <submittedName>
        <fullName evidence="2">Uncharacterized protein</fullName>
    </submittedName>
</protein>
<accession>A0AB34J252</accession>
<name>A0AB34J252_PRYPA</name>
<dbReference type="EMBL" id="JBGBPQ010000013">
    <property type="protein sequence ID" value="KAL1511738.1"/>
    <property type="molecule type" value="Genomic_DNA"/>
</dbReference>
<dbReference type="Proteomes" id="UP001515480">
    <property type="component" value="Unassembled WGS sequence"/>
</dbReference>
<dbReference type="AlphaFoldDB" id="A0AB34J252"/>
<comment type="caution">
    <text evidence="2">The sequence shown here is derived from an EMBL/GenBank/DDBJ whole genome shotgun (WGS) entry which is preliminary data.</text>
</comment>
<evidence type="ECO:0000313" key="2">
    <source>
        <dbReference type="EMBL" id="KAL1511738.1"/>
    </source>
</evidence>
<keyword evidence="3" id="KW-1185">Reference proteome</keyword>
<evidence type="ECO:0000256" key="1">
    <source>
        <dbReference type="SAM" id="MobiDB-lite"/>
    </source>
</evidence>
<organism evidence="2 3">
    <name type="scientific">Prymnesium parvum</name>
    <name type="common">Toxic golden alga</name>
    <dbReference type="NCBI Taxonomy" id="97485"/>
    <lineage>
        <taxon>Eukaryota</taxon>
        <taxon>Haptista</taxon>
        <taxon>Haptophyta</taxon>
        <taxon>Prymnesiophyceae</taxon>
        <taxon>Prymnesiales</taxon>
        <taxon>Prymnesiaceae</taxon>
        <taxon>Prymnesium</taxon>
    </lineage>
</organism>